<evidence type="ECO:0000256" key="2">
    <source>
        <dbReference type="SAM" id="MobiDB-lite"/>
    </source>
</evidence>
<accession>A0A9P4WN63</accession>
<feature type="compositionally biased region" description="Low complexity" evidence="2">
    <location>
        <begin position="1"/>
        <end position="11"/>
    </location>
</feature>
<keyword evidence="4" id="KW-1185">Reference proteome</keyword>
<dbReference type="InterPro" id="IPR022698">
    <property type="entry name" value="OrsD"/>
</dbReference>
<feature type="region of interest" description="Disordered" evidence="2">
    <location>
        <begin position="248"/>
        <end position="274"/>
    </location>
</feature>
<evidence type="ECO:0000313" key="4">
    <source>
        <dbReference type="Proteomes" id="UP000758155"/>
    </source>
</evidence>
<reference evidence="3" key="1">
    <citation type="submission" date="2019-04" db="EMBL/GenBank/DDBJ databases">
        <title>Sequencing of skin fungus with MAO and IRED activity.</title>
        <authorList>
            <person name="Marsaioli A.J."/>
            <person name="Bonatto J.M.C."/>
            <person name="Reis Junior O."/>
        </authorList>
    </citation>
    <scope>NUCLEOTIDE SEQUENCE</scope>
    <source>
        <strain evidence="3">28M1</strain>
    </source>
</reference>
<organism evidence="3 4">
    <name type="scientific">Didymella heteroderae</name>
    <dbReference type="NCBI Taxonomy" id="1769908"/>
    <lineage>
        <taxon>Eukaryota</taxon>
        <taxon>Fungi</taxon>
        <taxon>Dikarya</taxon>
        <taxon>Ascomycota</taxon>
        <taxon>Pezizomycotina</taxon>
        <taxon>Dothideomycetes</taxon>
        <taxon>Pleosporomycetidae</taxon>
        <taxon>Pleosporales</taxon>
        <taxon>Pleosporineae</taxon>
        <taxon>Didymellaceae</taxon>
        <taxon>Didymella</taxon>
    </lineage>
</organism>
<gene>
    <name evidence="3" type="ORF">E8E12_005610</name>
</gene>
<dbReference type="EMBL" id="SWKV01000045">
    <property type="protein sequence ID" value="KAF3037094.1"/>
    <property type="molecule type" value="Genomic_DNA"/>
</dbReference>
<dbReference type="AlphaFoldDB" id="A0A9P4WN63"/>
<feature type="compositionally biased region" description="Basic residues" evidence="2">
    <location>
        <begin position="12"/>
        <end position="28"/>
    </location>
</feature>
<dbReference type="Pfam" id="PF12013">
    <property type="entry name" value="OrsD"/>
    <property type="match status" value="1"/>
</dbReference>
<keyword evidence="1" id="KW-0175">Coiled coil</keyword>
<evidence type="ECO:0000256" key="1">
    <source>
        <dbReference type="SAM" id="Coils"/>
    </source>
</evidence>
<feature type="compositionally biased region" description="Polar residues" evidence="2">
    <location>
        <begin position="263"/>
        <end position="274"/>
    </location>
</feature>
<evidence type="ECO:0000313" key="3">
    <source>
        <dbReference type="EMBL" id="KAF3037094.1"/>
    </source>
</evidence>
<feature type="region of interest" description="Disordered" evidence="2">
    <location>
        <begin position="1"/>
        <end position="30"/>
    </location>
</feature>
<feature type="coiled-coil region" evidence="1">
    <location>
        <begin position="149"/>
        <end position="179"/>
    </location>
</feature>
<dbReference type="OrthoDB" id="3796472at2759"/>
<proteinExistence type="predicted"/>
<protein>
    <submittedName>
        <fullName evidence="3">Uncharacterized protein</fullName>
    </submittedName>
</protein>
<comment type="caution">
    <text evidence="3">The sequence shown here is derived from an EMBL/GenBank/DDBJ whole genome shotgun (WGS) entry which is preliminary data.</text>
</comment>
<dbReference type="Proteomes" id="UP000758155">
    <property type="component" value="Unassembled WGS sequence"/>
</dbReference>
<name>A0A9P4WN63_9PLEO</name>
<sequence>MDQAQQNPAAPQRRRNNKHQQRPQHSRKTGAQVLLDNCDNIFCFLEEYSVLFSLVDPTEVELPDEPAQPIDELGEPQDGLQCTTCSFITTNKDAMRMHCKKDHQQAWAGRKSLLYKTVKVQTFFRTGGLQKYFLVDFVDAGNAEDAAVKTRVQAQLAEYKVTQQEIEEELQTLEEAAKADKTGWFKRTGWLGFFKDRNLAHLAHQARAPEHSERKLKLAAELTERPVDRGVDRLAALPQEIRRWLRSAKQSEVDQRPLARLQNPESQTTATSQL</sequence>